<evidence type="ECO:0000313" key="1">
    <source>
        <dbReference type="EMBL" id="CDF37525.1"/>
    </source>
</evidence>
<accession>R7QJF4</accession>
<gene>
    <name evidence="1" type="ORF">CHC_T00005748001</name>
</gene>
<dbReference type="GeneID" id="17325111"/>
<dbReference type="EMBL" id="HG001848">
    <property type="protein sequence ID" value="CDF37525.1"/>
    <property type="molecule type" value="Genomic_DNA"/>
</dbReference>
<proteinExistence type="predicted"/>
<organism evidence="1 2">
    <name type="scientific">Chondrus crispus</name>
    <name type="common">Carrageen Irish moss</name>
    <name type="synonym">Polymorpha crispa</name>
    <dbReference type="NCBI Taxonomy" id="2769"/>
    <lineage>
        <taxon>Eukaryota</taxon>
        <taxon>Rhodophyta</taxon>
        <taxon>Florideophyceae</taxon>
        <taxon>Rhodymeniophycidae</taxon>
        <taxon>Gigartinales</taxon>
        <taxon>Gigartinaceae</taxon>
        <taxon>Chondrus</taxon>
    </lineage>
</organism>
<keyword evidence="2" id="KW-1185">Reference proteome</keyword>
<sequence length="41" mass="4977">MAFTPNSVQHCMVLHDLPFMRRNIQYATFLVNVNRYLCRLY</sequence>
<protein>
    <submittedName>
        <fullName evidence="1">Uncharacterized protein</fullName>
    </submittedName>
</protein>
<dbReference type="KEGG" id="ccp:CHC_T00005748001"/>
<dbReference type="Proteomes" id="UP000012073">
    <property type="component" value="Unassembled WGS sequence"/>
</dbReference>
<reference evidence="2" key="1">
    <citation type="journal article" date="2013" name="Proc. Natl. Acad. Sci. U.S.A.">
        <title>Genome structure and metabolic features in the red seaweed Chondrus crispus shed light on evolution of the Archaeplastida.</title>
        <authorList>
            <person name="Collen J."/>
            <person name="Porcel B."/>
            <person name="Carre W."/>
            <person name="Ball S.G."/>
            <person name="Chaparro C."/>
            <person name="Tonon T."/>
            <person name="Barbeyron T."/>
            <person name="Michel G."/>
            <person name="Noel B."/>
            <person name="Valentin K."/>
            <person name="Elias M."/>
            <person name="Artiguenave F."/>
            <person name="Arun A."/>
            <person name="Aury J.M."/>
            <person name="Barbosa-Neto J.F."/>
            <person name="Bothwell J.H."/>
            <person name="Bouget F.Y."/>
            <person name="Brillet L."/>
            <person name="Cabello-Hurtado F."/>
            <person name="Capella-Gutierrez S."/>
            <person name="Charrier B."/>
            <person name="Cladiere L."/>
            <person name="Cock J.M."/>
            <person name="Coelho S.M."/>
            <person name="Colleoni C."/>
            <person name="Czjzek M."/>
            <person name="Da Silva C."/>
            <person name="Delage L."/>
            <person name="Denoeud F."/>
            <person name="Deschamps P."/>
            <person name="Dittami S.M."/>
            <person name="Gabaldon T."/>
            <person name="Gachon C.M."/>
            <person name="Groisillier A."/>
            <person name="Herve C."/>
            <person name="Jabbari K."/>
            <person name="Katinka M."/>
            <person name="Kloareg B."/>
            <person name="Kowalczyk N."/>
            <person name="Labadie K."/>
            <person name="Leblanc C."/>
            <person name="Lopez P.J."/>
            <person name="McLachlan D.H."/>
            <person name="Meslet-Cladiere L."/>
            <person name="Moustafa A."/>
            <person name="Nehr Z."/>
            <person name="Nyvall Collen P."/>
            <person name="Panaud O."/>
            <person name="Partensky F."/>
            <person name="Poulain J."/>
            <person name="Rensing S.A."/>
            <person name="Rousvoal S."/>
            <person name="Samson G."/>
            <person name="Symeonidi A."/>
            <person name="Weissenbach J."/>
            <person name="Zambounis A."/>
            <person name="Wincker P."/>
            <person name="Boyen C."/>
        </authorList>
    </citation>
    <scope>NUCLEOTIDE SEQUENCE [LARGE SCALE GENOMIC DNA]</scope>
    <source>
        <strain evidence="2">cv. Stackhouse</strain>
    </source>
</reference>
<dbReference type="RefSeq" id="XP_005717396.1">
    <property type="nucleotide sequence ID" value="XM_005717339.1"/>
</dbReference>
<dbReference type="AlphaFoldDB" id="R7QJF4"/>
<evidence type="ECO:0000313" key="2">
    <source>
        <dbReference type="Proteomes" id="UP000012073"/>
    </source>
</evidence>
<name>R7QJF4_CHOCR</name>
<dbReference type="Gramene" id="CDF37525">
    <property type="protein sequence ID" value="CDF37525"/>
    <property type="gene ID" value="CHC_T00005748001"/>
</dbReference>